<comment type="caution">
    <text evidence="2">The sequence shown here is derived from an EMBL/GenBank/DDBJ whole genome shotgun (WGS) entry which is preliminary data.</text>
</comment>
<dbReference type="PROSITE" id="PS50144">
    <property type="entry name" value="MATH"/>
    <property type="match status" value="2"/>
</dbReference>
<keyword evidence="2" id="KW-0378">Hydrolase</keyword>
<dbReference type="PANTHER" id="PTHR46162:SF9">
    <property type="entry name" value="MATH DOMAIN-CONTAINING PROTEIN"/>
    <property type="match status" value="1"/>
</dbReference>
<organism evidence="2 3">
    <name type="scientific">Lupinus albus</name>
    <name type="common">White lupine</name>
    <name type="synonym">Lupinus termis</name>
    <dbReference type="NCBI Taxonomy" id="3870"/>
    <lineage>
        <taxon>Eukaryota</taxon>
        <taxon>Viridiplantae</taxon>
        <taxon>Streptophyta</taxon>
        <taxon>Embryophyta</taxon>
        <taxon>Tracheophyta</taxon>
        <taxon>Spermatophyta</taxon>
        <taxon>Magnoliopsida</taxon>
        <taxon>eudicotyledons</taxon>
        <taxon>Gunneridae</taxon>
        <taxon>Pentapetalae</taxon>
        <taxon>rosids</taxon>
        <taxon>fabids</taxon>
        <taxon>Fabales</taxon>
        <taxon>Fabaceae</taxon>
        <taxon>Papilionoideae</taxon>
        <taxon>50 kb inversion clade</taxon>
        <taxon>genistoids sensu lato</taxon>
        <taxon>core genistoids</taxon>
        <taxon>Genisteae</taxon>
        <taxon>Lupinus</taxon>
    </lineage>
</organism>
<evidence type="ECO:0000259" key="1">
    <source>
        <dbReference type="PROSITE" id="PS50144"/>
    </source>
</evidence>
<dbReference type="InterPro" id="IPR008974">
    <property type="entry name" value="TRAF-like"/>
</dbReference>
<accession>A0A6A4NXD8</accession>
<protein>
    <submittedName>
        <fullName evidence="2">Putative ubiquitinyl hydrolase 1</fullName>
    </submittedName>
</protein>
<keyword evidence="3" id="KW-1185">Reference proteome</keyword>
<sequence length="216" mass="24994">MNIFINKLKYMHADSSVRRFNVLKSDWGVSKFMDYATLKGTSRGYMINDTCVFGVSVFIFNTIFRGECLSMIEKPVCVSHSWKFNNFSIAELDYYESKPFFSGKYKWKIRFYPTGNVECNYSSISLFLYFNFSALSTSSNRKLYVEFTLRAKDQNNGKHSERKAFHDFSNSSSIWGFSEFFSLAKFIDAKRGFLVKDCCILEADVKVLGVAKLLPK</sequence>
<dbReference type="Pfam" id="PF22486">
    <property type="entry name" value="MATH_2"/>
    <property type="match status" value="1"/>
</dbReference>
<evidence type="ECO:0000313" key="3">
    <source>
        <dbReference type="Proteomes" id="UP000447434"/>
    </source>
</evidence>
<proteinExistence type="predicted"/>
<evidence type="ECO:0000313" key="2">
    <source>
        <dbReference type="EMBL" id="KAE9593830.1"/>
    </source>
</evidence>
<dbReference type="SUPFAM" id="SSF49599">
    <property type="entry name" value="TRAF domain-like"/>
    <property type="match status" value="2"/>
</dbReference>
<dbReference type="InterPro" id="IPR002083">
    <property type="entry name" value="MATH/TRAF_dom"/>
</dbReference>
<dbReference type="GO" id="GO:0016787">
    <property type="term" value="F:hydrolase activity"/>
    <property type="evidence" value="ECO:0007669"/>
    <property type="project" value="UniProtKB-KW"/>
</dbReference>
<dbReference type="Gene3D" id="2.60.210.10">
    <property type="entry name" value="Apoptosis, Tumor Necrosis Factor Receptor Associated Protein 2, Chain A"/>
    <property type="match status" value="2"/>
</dbReference>
<dbReference type="SMART" id="SM00061">
    <property type="entry name" value="MATH"/>
    <property type="match status" value="1"/>
</dbReference>
<feature type="domain" description="MATH" evidence="1">
    <location>
        <begin position="1"/>
        <end position="57"/>
    </location>
</feature>
<dbReference type="Proteomes" id="UP000447434">
    <property type="component" value="Chromosome 18"/>
</dbReference>
<gene>
    <name evidence="2" type="ORF">Lalb_Chr18g0047221</name>
</gene>
<dbReference type="OrthoDB" id="1883087at2759"/>
<dbReference type="CDD" id="cd00121">
    <property type="entry name" value="MATH"/>
    <property type="match status" value="1"/>
</dbReference>
<dbReference type="AlphaFoldDB" id="A0A6A4NXD8"/>
<dbReference type="EMBL" id="WOCE01000018">
    <property type="protein sequence ID" value="KAE9593830.1"/>
    <property type="molecule type" value="Genomic_DNA"/>
</dbReference>
<feature type="domain" description="MATH" evidence="1">
    <location>
        <begin position="77"/>
        <end position="205"/>
    </location>
</feature>
<reference evidence="3" key="1">
    <citation type="journal article" date="2020" name="Nat. Commun.">
        <title>Genome sequence of the cluster root forming white lupin.</title>
        <authorList>
            <person name="Hufnagel B."/>
            <person name="Marques A."/>
            <person name="Soriano A."/>
            <person name="Marques L."/>
            <person name="Divol F."/>
            <person name="Doumas P."/>
            <person name="Sallet E."/>
            <person name="Mancinotti D."/>
            <person name="Carrere S."/>
            <person name="Marande W."/>
            <person name="Arribat S."/>
            <person name="Keller J."/>
            <person name="Huneau C."/>
            <person name="Blein T."/>
            <person name="Aime D."/>
            <person name="Laguerre M."/>
            <person name="Taylor J."/>
            <person name="Schubert V."/>
            <person name="Nelson M."/>
            <person name="Geu-Flores F."/>
            <person name="Crespi M."/>
            <person name="Gallardo-Guerrero K."/>
            <person name="Delaux P.-M."/>
            <person name="Salse J."/>
            <person name="Berges H."/>
            <person name="Guyot R."/>
            <person name="Gouzy J."/>
            <person name="Peret B."/>
        </authorList>
    </citation>
    <scope>NUCLEOTIDE SEQUENCE [LARGE SCALE GENOMIC DNA]</scope>
    <source>
        <strain evidence="3">cv. Amiga</strain>
    </source>
</reference>
<name>A0A6A4NXD8_LUPAL</name>
<dbReference type="PANTHER" id="PTHR46162">
    <property type="entry name" value="TRAF-LIKE FAMILY PROTEIN"/>
    <property type="match status" value="1"/>
</dbReference>